<feature type="region of interest" description="Disordered" evidence="13">
    <location>
        <begin position="228"/>
        <end position="264"/>
    </location>
</feature>
<evidence type="ECO:0000256" key="5">
    <source>
        <dbReference type="ARBA" id="ARBA00022692"/>
    </source>
</evidence>
<reference evidence="16" key="1">
    <citation type="submission" date="2022-05" db="EMBL/GenBank/DDBJ databases">
        <authorList>
            <person name="Jo J.-H."/>
            <person name="Im W.-T."/>
        </authorList>
    </citation>
    <scope>NUCLEOTIDE SEQUENCE</scope>
    <source>
        <strain evidence="16">SE158</strain>
    </source>
</reference>
<evidence type="ECO:0000313" key="16">
    <source>
        <dbReference type="EMBL" id="MCL6684132.1"/>
    </source>
</evidence>
<dbReference type="NCBIfam" id="TIGR00351">
    <property type="entry name" value="narI"/>
    <property type="match status" value="1"/>
</dbReference>
<evidence type="ECO:0000256" key="2">
    <source>
        <dbReference type="ARBA" id="ARBA00022448"/>
    </source>
</evidence>
<dbReference type="EC" id="1.7.99.4" evidence="16"/>
<dbReference type="RefSeq" id="WP_249848440.1">
    <property type="nucleotide sequence ID" value="NZ_JAMGBD010000001.1"/>
</dbReference>
<keyword evidence="4" id="KW-0349">Heme</keyword>
<feature type="transmembrane region" description="Helical" evidence="14">
    <location>
        <begin position="90"/>
        <end position="111"/>
    </location>
</feature>
<keyword evidence="17" id="KW-1185">Reference proteome</keyword>
<evidence type="ECO:0000256" key="9">
    <source>
        <dbReference type="ARBA" id="ARBA00023002"/>
    </source>
</evidence>
<keyword evidence="12 14" id="KW-0472">Membrane</keyword>
<keyword evidence="3" id="KW-1003">Cell membrane</keyword>
<dbReference type="GO" id="GO:0016491">
    <property type="term" value="F:oxidoreductase activity"/>
    <property type="evidence" value="ECO:0007669"/>
    <property type="project" value="UniProtKB-KW"/>
</dbReference>
<dbReference type="InterPro" id="IPR051936">
    <property type="entry name" value="Heme-iron_electron_transfer"/>
</dbReference>
<keyword evidence="7" id="KW-0249">Electron transport</keyword>
<organism evidence="16 17">
    <name type="scientific">Sphingomonas alba</name>
    <dbReference type="NCBI Taxonomy" id="2908208"/>
    <lineage>
        <taxon>Bacteria</taxon>
        <taxon>Pseudomonadati</taxon>
        <taxon>Pseudomonadota</taxon>
        <taxon>Alphaproteobacteria</taxon>
        <taxon>Sphingomonadales</taxon>
        <taxon>Sphingomonadaceae</taxon>
        <taxon>Sphingomonas</taxon>
    </lineage>
</organism>
<evidence type="ECO:0000256" key="4">
    <source>
        <dbReference type="ARBA" id="ARBA00022617"/>
    </source>
</evidence>
<evidence type="ECO:0000256" key="13">
    <source>
        <dbReference type="SAM" id="MobiDB-lite"/>
    </source>
</evidence>
<dbReference type="Pfam" id="PF02665">
    <property type="entry name" value="Nitrate_red_gam"/>
    <property type="match status" value="1"/>
</dbReference>
<keyword evidence="8 14" id="KW-1133">Transmembrane helix</keyword>
<keyword evidence="6" id="KW-0479">Metal-binding</keyword>
<dbReference type="SUPFAM" id="SSF103501">
    <property type="entry name" value="Respiratory nitrate reductase 1 gamma chain"/>
    <property type="match status" value="1"/>
</dbReference>
<dbReference type="EMBL" id="JAMGBD010000001">
    <property type="protein sequence ID" value="MCL6684132.1"/>
    <property type="molecule type" value="Genomic_DNA"/>
</dbReference>
<protein>
    <submittedName>
        <fullName evidence="16">Respiratory nitrate reductase subunit gamma</fullName>
        <ecNumber evidence="16">1.7.99.4</ecNumber>
    </submittedName>
</protein>
<evidence type="ECO:0000256" key="11">
    <source>
        <dbReference type="ARBA" id="ARBA00023063"/>
    </source>
</evidence>
<feature type="transmembrane region" description="Helical" evidence="14">
    <location>
        <begin position="190"/>
        <end position="217"/>
    </location>
</feature>
<feature type="transmembrane region" description="Helical" evidence="14">
    <location>
        <begin position="131"/>
        <end position="150"/>
    </location>
</feature>
<proteinExistence type="predicted"/>
<keyword evidence="5 14" id="KW-0812">Transmembrane</keyword>
<evidence type="ECO:0000256" key="8">
    <source>
        <dbReference type="ARBA" id="ARBA00022989"/>
    </source>
</evidence>
<evidence type="ECO:0000256" key="6">
    <source>
        <dbReference type="ARBA" id="ARBA00022723"/>
    </source>
</evidence>
<keyword evidence="10" id="KW-0408">Iron</keyword>
<dbReference type="InterPro" id="IPR023234">
    <property type="entry name" value="NarG-like_domain"/>
</dbReference>
<evidence type="ECO:0000259" key="15">
    <source>
        <dbReference type="Pfam" id="PF02665"/>
    </source>
</evidence>
<dbReference type="Proteomes" id="UP001165363">
    <property type="component" value="Unassembled WGS sequence"/>
</dbReference>
<accession>A0ABT0RNA1</accession>
<comment type="caution">
    <text evidence="16">The sequence shown here is derived from an EMBL/GenBank/DDBJ whole genome shotgun (WGS) entry which is preliminary data.</text>
</comment>
<feature type="compositionally biased region" description="Polar residues" evidence="13">
    <location>
        <begin position="253"/>
        <end position="264"/>
    </location>
</feature>
<feature type="transmembrane region" description="Helical" evidence="14">
    <location>
        <begin position="50"/>
        <end position="70"/>
    </location>
</feature>
<evidence type="ECO:0000256" key="1">
    <source>
        <dbReference type="ARBA" id="ARBA00004651"/>
    </source>
</evidence>
<evidence type="ECO:0000313" key="17">
    <source>
        <dbReference type="Proteomes" id="UP001165363"/>
    </source>
</evidence>
<keyword evidence="9 16" id="KW-0560">Oxidoreductase</keyword>
<dbReference type="Gene3D" id="1.20.950.20">
    <property type="entry name" value="Transmembrane di-heme cytochromes, Chain C"/>
    <property type="match status" value="1"/>
</dbReference>
<evidence type="ECO:0000256" key="12">
    <source>
        <dbReference type="ARBA" id="ARBA00023136"/>
    </source>
</evidence>
<evidence type="ECO:0000256" key="10">
    <source>
        <dbReference type="ARBA" id="ARBA00023004"/>
    </source>
</evidence>
<evidence type="ECO:0000256" key="3">
    <source>
        <dbReference type="ARBA" id="ARBA00022475"/>
    </source>
</evidence>
<dbReference type="InterPro" id="IPR036197">
    <property type="entry name" value="NarG-like_sf"/>
</dbReference>
<sequence length="264" mass="29340">MTAFINQLAFGWYPYLAVTVLVVGSILRFDSNQYSWRTQSSQFLRRRQMVLGSNLFHMGILVLLAGHFIGLLTPVNVFDAVGISHSFKQTAALVVGGIAGVLAYIGCSLLLHRRLFDPRIRKSSSFGDILVLVLIWIQLTLGIATTYWTMKYLDGSEMVKFMGWANGMLTFDPAAPERIRDVALVYKLHIVLGLTLFLITPFTRLVHIWSAPVWYLLRPGFQIVRTRRAKNAPRSPTRGPAGGAPSYGGPTVLRQQAESGQEGA</sequence>
<dbReference type="InterPro" id="IPR003816">
    <property type="entry name" value="Nitrate_red_gam"/>
</dbReference>
<dbReference type="PANTHER" id="PTHR30598">
    <property type="entry name" value="NITRATE REDUCTASE PRIVATE CHAPERONE, REDOX ENZYME MATURATION PROTEIN REMP FAMILY"/>
    <property type="match status" value="1"/>
</dbReference>
<gene>
    <name evidence="16" type="primary">narI</name>
    <name evidence="16" type="ORF">LZ536_09500</name>
</gene>
<keyword evidence="11" id="KW-0534">Nitrate assimilation</keyword>
<evidence type="ECO:0000256" key="7">
    <source>
        <dbReference type="ARBA" id="ARBA00022982"/>
    </source>
</evidence>
<dbReference type="PANTHER" id="PTHR30598:SF3">
    <property type="entry name" value="RESPIRATORY NITRATE REDUCTASE 1 GAMMA CHAIN"/>
    <property type="match status" value="1"/>
</dbReference>
<comment type="subcellular location">
    <subcellularLocation>
        <location evidence="1">Cell membrane</location>
        <topology evidence="1">Multi-pass membrane protein</topology>
    </subcellularLocation>
</comment>
<evidence type="ECO:0000256" key="14">
    <source>
        <dbReference type="SAM" id="Phobius"/>
    </source>
</evidence>
<feature type="domain" description="NarG-like" evidence="15">
    <location>
        <begin position="6"/>
        <end position="227"/>
    </location>
</feature>
<feature type="transmembrane region" description="Helical" evidence="14">
    <location>
        <begin position="12"/>
        <end position="29"/>
    </location>
</feature>
<keyword evidence="2" id="KW-0813">Transport</keyword>
<name>A0ABT0RNA1_9SPHN</name>